<proteinExistence type="predicted"/>
<evidence type="ECO:0000256" key="1">
    <source>
        <dbReference type="SAM" id="MobiDB-lite"/>
    </source>
</evidence>
<dbReference type="AlphaFoldDB" id="A0A0F9LCN6"/>
<feature type="region of interest" description="Disordered" evidence="1">
    <location>
        <begin position="129"/>
        <end position="156"/>
    </location>
</feature>
<organism evidence="2">
    <name type="scientific">marine sediment metagenome</name>
    <dbReference type="NCBI Taxonomy" id="412755"/>
    <lineage>
        <taxon>unclassified sequences</taxon>
        <taxon>metagenomes</taxon>
        <taxon>ecological metagenomes</taxon>
    </lineage>
</organism>
<dbReference type="EMBL" id="LAZR01006569">
    <property type="protein sequence ID" value="KKM91193.1"/>
    <property type="molecule type" value="Genomic_DNA"/>
</dbReference>
<protein>
    <submittedName>
        <fullName evidence="2">Uncharacterized protein</fullName>
    </submittedName>
</protein>
<gene>
    <name evidence="2" type="ORF">LCGC14_1231100</name>
</gene>
<comment type="caution">
    <text evidence="2">The sequence shown here is derived from an EMBL/GenBank/DDBJ whole genome shotgun (WGS) entry which is preliminary data.</text>
</comment>
<reference evidence="2" key="1">
    <citation type="journal article" date="2015" name="Nature">
        <title>Complex archaea that bridge the gap between prokaryotes and eukaryotes.</title>
        <authorList>
            <person name="Spang A."/>
            <person name="Saw J.H."/>
            <person name="Jorgensen S.L."/>
            <person name="Zaremba-Niedzwiedzka K."/>
            <person name="Martijn J."/>
            <person name="Lind A.E."/>
            <person name="van Eijk R."/>
            <person name="Schleper C."/>
            <person name="Guy L."/>
            <person name="Ettema T.J."/>
        </authorList>
    </citation>
    <scope>NUCLEOTIDE SEQUENCE</scope>
</reference>
<evidence type="ECO:0000313" key="2">
    <source>
        <dbReference type="EMBL" id="KKM91193.1"/>
    </source>
</evidence>
<accession>A0A0F9LCN6</accession>
<name>A0A0F9LCN6_9ZZZZ</name>
<sequence length="220" mass="24044">MISMSAFGADHVGGSTGATGPAGQPHSSGNCRRQDTPKIACSTARNTSNSAPGRSFSRPPQSGRPLPCGRPAYRPCDWAASLPPPSLRPSWPSRPVAVLWCETVPIPRLGFRPSLAACRHRLAHSTPCPTRRCHPPVNTPDRGPRRRGSGPDQGRVPCEWELRDGQLLADCRSTTAYFGGRTTRPVRLRGGLARCRCRFPGRFRFRRQSWVWLPSLAGTT</sequence>
<feature type="region of interest" description="Disordered" evidence="1">
    <location>
        <begin position="1"/>
        <end position="67"/>
    </location>
</feature>
<feature type="compositionally biased region" description="Polar residues" evidence="1">
    <location>
        <begin position="43"/>
        <end position="52"/>
    </location>
</feature>